<evidence type="ECO:0000256" key="5">
    <source>
        <dbReference type="ARBA" id="ARBA00022777"/>
    </source>
</evidence>
<dbReference type="EMBL" id="JAIHOM010000067">
    <property type="protein sequence ID" value="MCW6037351.1"/>
    <property type="molecule type" value="Genomic_DNA"/>
</dbReference>
<evidence type="ECO:0000313" key="11">
    <source>
        <dbReference type="Proteomes" id="UP001526426"/>
    </source>
</evidence>
<accession>A0ABT3L761</accession>
<dbReference type="InterPro" id="IPR011009">
    <property type="entry name" value="Kinase-like_dom_sf"/>
</dbReference>
<evidence type="ECO:0000313" key="10">
    <source>
        <dbReference type="EMBL" id="MCW6037351.1"/>
    </source>
</evidence>
<comment type="caution">
    <text evidence="10">The sequence shown here is derived from an EMBL/GenBank/DDBJ whole genome shotgun (WGS) entry which is preliminary data.</text>
</comment>
<dbReference type="SUPFAM" id="SSF56112">
    <property type="entry name" value="Protein kinase-like (PK-like)"/>
    <property type="match status" value="1"/>
</dbReference>
<comment type="catalytic activity">
    <reaction evidence="8">
        <text>L-seryl-[protein] + ATP = O-phospho-L-seryl-[protein] + ADP + H(+)</text>
        <dbReference type="Rhea" id="RHEA:17989"/>
        <dbReference type="Rhea" id="RHEA-COMP:9863"/>
        <dbReference type="Rhea" id="RHEA-COMP:11604"/>
        <dbReference type="ChEBI" id="CHEBI:15378"/>
        <dbReference type="ChEBI" id="CHEBI:29999"/>
        <dbReference type="ChEBI" id="CHEBI:30616"/>
        <dbReference type="ChEBI" id="CHEBI:83421"/>
        <dbReference type="ChEBI" id="CHEBI:456216"/>
        <dbReference type="EC" id="2.7.11.1"/>
    </reaction>
</comment>
<dbReference type="Gene3D" id="1.10.510.10">
    <property type="entry name" value="Transferase(Phosphotransferase) domain 1"/>
    <property type="match status" value="1"/>
</dbReference>
<dbReference type="SMART" id="SM00220">
    <property type="entry name" value="S_TKc"/>
    <property type="match status" value="1"/>
</dbReference>
<dbReference type="EC" id="2.7.11.1" evidence="1"/>
<evidence type="ECO:0000256" key="3">
    <source>
        <dbReference type="ARBA" id="ARBA00022679"/>
    </source>
</evidence>
<keyword evidence="11" id="KW-1185">Reference proteome</keyword>
<proteinExistence type="predicted"/>
<dbReference type="PANTHER" id="PTHR24363">
    <property type="entry name" value="SERINE/THREONINE PROTEIN KINASE"/>
    <property type="match status" value="1"/>
</dbReference>
<dbReference type="Proteomes" id="UP001526426">
    <property type="component" value="Unassembled WGS sequence"/>
</dbReference>
<evidence type="ECO:0000256" key="4">
    <source>
        <dbReference type="ARBA" id="ARBA00022741"/>
    </source>
</evidence>
<keyword evidence="3" id="KW-0808">Transferase</keyword>
<evidence type="ECO:0000256" key="7">
    <source>
        <dbReference type="ARBA" id="ARBA00047899"/>
    </source>
</evidence>
<gene>
    <name evidence="10" type="ORF">K4A83_13870</name>
</gene>
<reference evidence="10 11" key="1">
    <citation type="submission" date="2021-08" db="EMBL/GenBank/DDBJ databases">
        <title>Draft genome sequence of Spirulina subsalsa with high tolerance to salinity and hype-accumulation of phycocyanin.</title>
        <authorList>
            <person name="Pei H."/>
            <person name="Jiang L."/>
        </authorList>
    </citation>
    <scope>NUCLEOTIDE SEQUENCE [LARGE SCALE GENOMIC DNA]</scope>
    <source>
        <strain evidence="10 11">FACHB-351</strain>
    </source>
</reference>
<keyword evidence="5" id="KW-0418">Kinase</keyword>
<evidence type="ECO:0000256" key="8">
    <source>
        <dbReference type="ARBA" id="ARBA00048679"/>
    </source>
</evidence>
<keyword evidence="6" id="KW-0067">ATP-binding</keyword>
<keyword evidence="4" id="KW-0547">Nucleotide-binding</keyword>
<dbReference type="Pfam" id="PF00069">
    <property type="entry name" value="Pkinase"/>
    <property type="match status" value="1"/>
</dbReference>
<keyword evidence="2" id="KW-0723">Serine/threonine-protein kinase</keyword>
<feature type="domain" description="Protein kinase" evidence="9">
    <location>
        <begin position="73"/>
        <end position="374"/>
    </location>
</feature>
<comment type="catalytic activity">
    <reaction evidence="7">
        <text>L-threonyl-[protein] + ATP = O-phospho-L-threonyl-[protein] + ADP + H(+)</text>
        <dbReference type="Rhea" id="RHEA:46608"/>
        <dbReference type="Rhea" id="RHEA-COMP:11060"/>
        <dbReference type="Rhea" id="RHEA-COMP:11605"/>
        <dbReference type="ChEBI" id="CHEBI:15378"/>
        <dbReference type="ChEBI" id="CHEBI:30013"/>
        <dbReference type="ChEBI" id="CHEBI:30616"/>
        <dbReference type="ChEBI" id="CHEBI:61977"/>
        <dbReference type="ChEBI" id="CHEBI:456216"/>
        <dbReference type="EC" id="2.7.11.1"/>
    </reaction>
</comment>
<organism evidence="10 11">
    <name type="scientific">Spirulina subsalsa FACHB-351</name>
    <dbReference type="NCBI Taxonomy" id="234711"/>
    <lineage>
        <taxon>Bacteria</taxon>
        <taxon>Bacillati</taxon>
        <taxon>Cyanobacteriota</taxon>
        <taxon>Cyanophyceae</taxon>
        <taxon>Spirulinales</taxon>
        <taxon>Spirulinaceae</taxon>
        <taxon>Spirulina</taxon>
    </lineage>
</organism>
<evidence type="ECO:0000259" key="9">
    <source>
        <dbReference type="PROSITE" id="PS50011"/>
    </source>
</evidence>
<dbReference type="PROSITE" id="PS50011">
    <property type="entry name" value="PROTEIN_KINASE_DOM"/>
    <property type="match status" value="1"/>
</dbReference>
<name>A0ABT3L761_9CYAN</name>
<dbReference type="InterPro" id="IPR000719">
    <property type="entry name" value="Prot_kinase_dom"/>
</dbReference>
<sequence>MVQPQQPNLSSSSPSSSAFVGEIYASEIYTGETYTNNLSQSQGVLQTLTPEPQQNSVQTPVVPSETARPTQRYKMLQQLGQSLQSGCITYLAEDTITQQKVVIKHFEGTEPDEMVSAWQRAKPQIQRLQTINHPQLLTYQYGFPTHLEQGTGLCVVRSYIDNCQSLNHRKDLSFLEIKTVFLKLLDLLSELHQQTPAIIHHNLKPENILLDAQLNLYLVDLGWPRESESDEPETVWGDLRDVGMTWLSWFTQTPWEEMSSVGDRLSLASLQKQLSTLNPDFVQWLECLVNPDHPSPYQSAQQARNALEWLSLAPVPEVALKQPAIVVKAHHTGEVLTQTLRLTRELPPTLTAGTWEIAPHSDDPPHSPTIHPWIRINPAHFDPKQRDYQLIIDPHHLTLGESYERQIVLHQYSTPEVKYTLNLQVHLIPAKPSPKDWLQARFTKHLPRLFFKKTNPFAYLSEEEIRLALTRYGSPDWTEEDFQQLLRLLGEAGYGWLNPEGIRKQLEIMSQQYKA</sequence>
<dbReference type="PANTHER" id="PTHR24363:SF0">
    <property type="entry name" value="SERINE_THREONINE KINASE LIKE DOMAIN CONTAINING 1"/>
    <property type="match status" value="1"/>
</dbReference>
<evidence type="ECO:0000256" key="2">
    <source>
        <dbReference type="ARBA" id="ARBA00022527"/>
    </source>
</evidence>
<dbReference type="Gene3D" id="3.30.200.20">
    <property type="entry name" value="Phosphorylase Kinase, domain 1"/>
    <property type="match status" value="1"/>
</dbReference>
<evidence type="ECO:0000256" key="1">
    <source>
        <dbReference type="ARBA" id="ARBA00012513"/>
    </source>
</evidence>
<evidence type="ECO:0000256" key="6">
    <source>
        <dbReference type="ARBA" id="ARBA00022840"/>
    </source>
</evidence>
<protein>
    <recommendedName>
        <fullName evidence="1">non-specific serine/threonine protein kinase</fullName>
        <ecNumber evidence="1">2.7.11.1</ecNumber>
    </recommendedName>
</protein>